<dbReference type="Pfam" id="PF17759">
    <property type="entry name" value="tRNA_synthFbeta"/>
    <property type="match status" value="1"/>
</dbReference>
<dbReference type="PROSITE" id="PS51483">
    <property type="entry name" value="B5"/>
    <property type="match status" value="1"/>
</dbReference>
<dbReference type="GO" id="GO:0009328">
    <property type="term" value="C:phenylalanine-tRNA ligase complex"/>
    <property type="evidence" value="ECO:0007669"/>
    <property type="project" value="TreeGrafter"/>
</dbReference>
<evidence type="ECO:0000259" key="17">
    <source>
        <dbReference type="PROSITE" id="PS51483"/>
    </source>
</evidence>
<dbReference type="GO" id="GO:0000049">
    <property type="term" value="F:tRNA binding"/>
    <property type="evidence" value="ECO:0007669"/>
    <property type="project" value="UniProtKB-UniRule"/>
</dbReference>
<dbReference type="SUPFAM" id="SSF46955">
    <property type="entry name" value="Putative DNA-binding domain"/>
    <property type="match status" value="1"/>
</dbReference>
<evidence type="ECO:0000256" key="3">
    <source>
        <dbReference type="ARBA" id="ARBA00011209"/>
    </source>
</evidence>
<evidence type="ECO:0000256" key="13">
    <source>
        <dbReference type="ARBA" id="ARBA00049255"/>
    </source>
</evidence>
<comment type="similarity">
    <text evidence="2 14">Belongs to the phenylalanyl-tRNA synthetase beta subunit family. Type 1 subfamily.</text>
</comment>
<dbReference type="InterPro" id="IPR005147">
    <property type="entry name" value="tRNA_synthase_B5-dom"/>
</dbReference>
<dbReference type="InterPro" id="IPR045060">
    <property type="entry name" value="Phe-tRNA-ligase_IIc_bsu"/>
</dbReference>
<dbReference type="InterPro" id="IPR041616">
    <property type="entry name" value="PheRS_beta_core"/>
</dbReference>
<dbReference type="InterPro" id="IPR020825">
    <property type="entry name" value="Phe-tRNA_synthase-like_B3/B4"/>
</dbReference>
<dbReference type="OrthoDB" id="9805455at2"/>
<keyword evidence="19" id="KW-1185">Reference proteome</keyword>
<dbReference type="Gene3D" id="2.40.50.140">
    <property type="entry name" value="Nucleic acid-binding proteins"/>
    <property type="match status" value="1"/>
</dbReference>
<evidence type="ECO:0000256" key="4">
    <source>
        <dbReference type="ARBA" id="ARBA00022555"/>
    </source>
</evidence>
<dbReference type="PROSITE" id="PS50886">
    <property type="entry name" value="TRBD"/>
    <property type="match status" value="1"/>
</dbReference>
<dbReference type="AlphaFoldDB" id="A0A449AZ08"/>
<evidence type="ECO:0000256" key="5">
    <source>
        <dbReference type="ARBA" id="ARBA00022598"/>
    </source>
</evidence>
<dbReference type="NCBIfam" id="NF001882">
    <property type="entry name" value="PRK00629.5-4"/>
    <property type="match status" value="1"/>
</dbReference>
<dbReference type="Pfam" id="PF03483">
    <property type="entry name" value="B3_4"/>
    <property type="match status" value="1"/>
</dbReference>
<dbReference type="SMART" id="SM00874">
    <property type="entry name" value="B5"/>
    <property type="match status" value="1"/>
</dbReference>
<dbReference type="Gene3D" id="3.50.40.10">
    <property type="entry name" value="Phenylalanyl-trna Synthetase, Chain B, domain 3"/>
    <property type="match status" value="1"/>
</dbReference>
<keyword evidence="4 15" id="KW-0820">tRNA-binding</keyword>
<evidence type="ECO:0000256" key="11">
    <source>
        <dbReference type="ARBA" id="ARBA00022917"/>
    </source>
</evidence>
<dbReference type="InterPro" id="IPR005146">
    <property type="entry name" value="B3/B4_tRNA-bd"/>
</dbReference>
<keyword evidence="7 14" id="KW-0547">Nucleotide-binding</keyword>
<dbReference type="PANTHER" id="PTHR10947">
    <property type="entry name" value="PHENYLALANYL-TRNA SYNTHETASE BETA CHAIN AND LEUCINE-RICH REPEAT-CONTAINING PROTEIN 47"/>
    <property type="match status" value="1"/>
</dbReference>
<comment type="catalytic activity">
    <reaction evidence="13 14">
        <text>tRNA(Phe) + L-phenylalanine + ATP = L-phenylalanyl-tRNA(Phe) + AMP + diphosphate + H(+)</text>
        <dbReference type="Rhea" id="RHEA:19413"/>
        <dbReference type="Rhea" id="RHEA-COMP:9668"/>
        <dbReference type="Rhea" id="RHEA-COMP:9699"/>
        <dbReference type="ChEBI" id="CHEBI:15378"/>
        <dbReference type="ChEBI" id="CHEBI:30616"/>
        <dbReference type="ChEBI" id="CHEBI:33019"/>
        <dbReference type="ChEBI" id="CHEBI:58095"/>
        <dbReference type="ChEBI" id="CHEBI:78442"/>
        <dbReference type="ChEBI" id="CHEBI:78531"/>
        <dbReference type="ChEBI" id="CHEBI:456215"/>
        <dbReference type="EC" id="6.1.1.20"/>
    </reaction>
</comment>
<keyword evidence="11 14" id="KW-0648">Protein biosynthesis</keyword>
<dbReference type="Proteomes" id="UP000289862">
    <property type="component" value="Chromosome"/>
</dbReference>
<dbReference type="HAMAP" id="MF_00283">
    <property type="entry name" value="Phe_tRNA_synth_beta1"/>
    <property type="match status" value="1"/>
</dbReference>
<feature type="binding site" evidence="14">
    <location>
        <position position="448"/>
    </location>
    <ligand>
        <name>Mg(2+)</name>
        <dbReference type="ChEBI" id="CHEBI:18420"/>
        <note>shared with alpha subunit</note>
    </ligand>
</feature>
<keyword evidence="6 14" id="KW-0479">Metal-binding</keyword>
<feature type="domain" description="B5" evidence="17">
    <location>
        <begin position="391"/>
        <end position="464"/>
    </location>
</feature>
<proteinExistence type="inferred from homology"/>
<organism evidence="18 19">
    <name type="scientific">Mycoplasmopsis gallopavonis</name>
    <dbReference type="NCBI Taxonomy" id="76629"/>
    <lineage>
        <taxon>Bacteria</taxon>
        <taxon>Bacillati</taxon>
        <taxon>Mycoplasmatota</taxon>
        <taxon>Mycoplasmoidales</taxon>
        <taxon>Metamycoplasmataceae</taxon>
        <taxon>Mycoplasmopsis</taxon>
    </lineage>
</organism>
<dbReference type="SMART" id="SM00873">
    <property type="entry name" value="B3_4"/>
    <property type="match status" value="1"/>
</dbReference>
<comment type="subunit">
    <text evidence="3 14">Tetramer of two alpha and two beta subunits.</text>
</comment>
<evidence type="ECO:0000256" key="1">
    <source>
        <dbReference type="ARBA" id="ARBA00004496"/>
    </source>
</evidence>
<evidence type="ECO:0000256" key="15">
    <source>
        <dbReference type="PROSITE-ProRule" id="PRU00209"/>
    </source>
</evidence>
<evidence type="ECO:0000256" key="8">
    <source>
        <dbReference type="ARBA" id="ARBA00022840"/>
    </source>
</evidence>
<keyword evidence="14" id="KW-0963">Cytoplasm</keyword>
<feature type="binding site" evidence="14">
    <location>
        <position position="452"/>
    </location>
    <ligand>
        <name>Mg(2+)</name>
        <dbReference type="ChEBI" id="CHEBI:18420"/>
        <note>shared with alpha subunit</note>
    </ligand>
</feature>
<feature type="domain" description="TRNA-binding" evidence="16">
    <location>
        <begin position="39"/>
        <end position="152"/>
    </location>
</feature>
<keyword evidence="12 14" id="KW-0030">Aminoacyl-tRNA synthetase</keyword>
<dbReference type="InterPro" id="IPR012340">
    <property type="entry name" value="NA-bd_OB-fold"/>
</dbReference>
<name>A0A449AZ08_9BACT</name>
<keyword evidence="5 14" id="KW-0436">Ligase</keyword>
<keyword evidence="10 15" id="KW-0694">RNA-binding</keyword>
<accession>A0A449AZ08</accession>
<dbReference type="GO" id="GO:0000287">
    <property type="term" value="F:magnesium ion binding"/>
    <property type="evidence" value="ECO:0007669"/>
    <property type="project" value="UniProtKB-UniRule"/>
</dbReference>
<sequence>MILSLNHLNKFLPNKKLTPQEVEVALNEIGLEVEEIKPFSDVQGLLFGKVLDVYPNPNSDRLDIVKLETKDGIFQIQTNNRILKPGNLTICFPIGAKKGTTTFGEVVLKGEKSQGMMAAFSEIGYNWELLEEANQLLILPNDFASIHDDPITKLGLDDFLIEISVTANRNDANSYYVLARELASYFETEFVFDLKQIPDSFQTKLTSNPNLASLLSFTEVKGHKETSFEDKLLLAKHGISSKFSWAVNLTNLCLINIGVPAHVYDRSKIGDNLTTKLYSGKLTILGNKEVEVKDALAIYDENGPISLVSVMGLEKHKADLATTDFVFEIGLFNPKMIRHNSKEIKLISNAATQGSRRISFELANLATDYIRSYCQGLEVSNTVQRANKDQLAKKKIQFNEQALKQYSNIDDLSVFDKAKSQLAKLGYEFIEDYILVPNYRYDVNIFEDIIEELFRFYSYKNFKPEPIENITLATQKRDISKFVISKLGYNEARTFTLVSTSENWLNPFNFEKSVKLLTFVSKEREEIRNSIVTSLQKIVEYNQKRKLNNINFFEKGMINDNKIVYGFASTTKTFDQLKQDLINLTGLTNLEFSPFKDNEYIHPNASAKIHYNNKMVGWLGKIHPAYDNTNAFYLEFEAELINQKTAAKFEQINYNPLKTIDLTFELSYQESIKQVLDKIKAVAHVFDIQEIDDYQKEETHNLTLRITADDYNIQLLIDKFNE</sequence>
<feature type="binding site" evidence="14">
    <location>
        <position position="442"/>
    </location>
    <ligand>
        <name>Mg(2+)</name>
        <dbReference type="ChEBI" id="CHEBI:18420"/>
        <note>shared with alpha subunit</note>
    </ligand>
</feature>
<dbReference type="EMBL" id="LR215031">
    <property type="protein sequence ID" value="VEU72740.1"/>
    <property type="molecule type" value="Genomic_DNA"/>
</dbReference>
<keyword evidence="9 14" id="KW-0460">Magnesium</keyword>
<evidence type="ECO:0000256" key="2">
    <source>
        <dbReference type="ARBA" id="ARBA00008653"/>
    </source>
</evidence>
<dbReference type="PANTHER" id="PTHR10947:SF0">
    <property type="entry name" value="PHENYLALANINE--TRNA LIGASE BETA SUBUNIT"/>
    <property type="match status" value="1"/>
</dbReference>
<dbReference type="KEGG" id="mgal:NCTC10186_00210"/>
<evidence type="ECO:0000256" key="9">
    <source>
        <dbReference type="ARBA" id="ARBA00022842"/>
    </source>
</evidence>
<dbReference type="Gene3D" id="3.30.930.10">
    <property type="entry name" value="Bira Bifunctional Protein, Domain 2"/>
    <property type="match status" value="1"/>
</dbReference>
<comment type="cofactor">
    <cofactor evidence="14">
        <name>Mg(2+)</name>
        <dbReference type="ChEBI" id="CHEBI:18420"/>
    </cofactor>
    <text evidence="14">Binds 2 magnesium ions per tetramer.</text>
</comment>
<dbReference type="SUPFAM" id="SSF56037">
    <property type="entry name" value="PheT/TilS domain"/>
    <property type="match status" value="1"/>
</dbReference>
<dbReference type="InterPro" id="IPR004532">
    <property type="entry name" value="Phe-tRNA-ligase_IIc_bsu_bact"/>
</dbReference>
<gene>
    <name evidence="14 18" type="primary">pheT</name>
    <name evidence="18" type="ORF">NCTC10186_00210</name>
</gene>
<evidence type="ECO:0000313" key="19">
    <source>
        <dbReference type="Proteomes" id="UP000289862"/>
    </source>
</evidence>
<dbReference type="InterPro" id="IPR045864">
    <property type="entry name" value="aa-tRNA-synth_II/BPL/LPL"/>
</dbReference>
<dbReference type="SUPFAM" id="SSF55681">
    <property type="entry name" value="Class II aaRS and biotin synthetases"/>
    <property type="match status" value="1"/>
</dbReference>
<evidence type="ECO:0000259" key="16">
    <source>
        <dbReference type="PROSITE" id="PS50886"/>
    </source>
</evidence>
<keyword evidence="8 14" id="KW-0067">ATP-binding</keyword>
<dbReference type="Gene3D" id="3.30.56.10">
    <property type="match status" value="2"/>
</dbReference>
<dbReference type="InterPro" id="IPR009061">
    <property type="entry name" value="DNA-bd_dom_put_sf"/>
</dbReference>
<dbReference type="GO" id="GO:0006432">
    <property type="term" value="P:phenylalanyl-tRNA aminoacylation"/>
    <property type="evidence" value="ECO:0007669"/>
    <property type="project" value="UniProtKB-UniRule"/>
</dbReference>
<evidence type="ECO:0000256" key="12">
    <source>
        <dbReference type="ARBA" id="ARBA00023146"/>
    </source>
</evidence>
<reference evidence="18 19" key="1">
    <citation type="submission" date="2019-01" db="EMBL/GenBank/DDBJ databases">
        <authorList>
            <consortium name="Pathogen Informatics"/>
        </authorList>
    </citation>
    <scope>NUCLEOTIDE SEQUENCE [LARGE SCALE GENOMIC DNA]</scope>
    <source>
        <strain evidence="18 19">NCTC10186</strain>
    </source>
</reference>
<feature type="binding site" evidence="14">
    <location>
        <position position="451"/>
    </location>
    <ligand>
        <name>Mg(2+)</name>
        <dbReference type="ChEBI" id="CHEBI:18420"/>
        <note>shared with alpha subunit</note>
    </ligand>
</feature>
<protein>
    <recommendedName>
        <fullName evidence="14">Phenylalanine--tRNA ligase beta subunit</fullName>
        <ecNumber evidence="14">6.1.1.20</ecNumber>
    </recommendedName>
    <alternativeName>
        <fullName evidence="14">Phenylalanyl-tRNA synthetase beta subunit</fullName>
        <shortName evidence="14">PheRS</shortName>
    </alternativeName>
</protein>
<dbReference type="RefSeq" id="WP_119571843.1">
    <property type="nucleotide sequence ID" value="NZ_LR215031.1"/>
</dbReference>
<evidence type="ECO:0000256" key="7">
    <source>
        <dbReference type="ARBA" id="ARBA00022741"/>
    </source>
</evidence>
<dbReference type="EC" id="6.1.1.20" evidence="14"/>
<evidence type="ECO:0000256" key="10">
    <source>
        <dbReference type="ARBA" id="ARBA00022884"/>
    </source>
</evidence>
<evidence type="ECO:0000256" key="14">
    <source>
        <dbReference type="HAMAP-Rule" id="MF_00283"/>
    </source>
</evidence>
<evidence type="ECO:0000256" key="6">
    <source>
        <dbReference type="ARBA" id="ARBA00022723"/>
    </source>
</evidence>
<dbReference type="GO" id="GO:0005524">
    <property type="term" value="F:ATP binding"/>
    <property type="evidence" value="ECO:0007669"/>
    <property type="project" value="UniProtKB-UniRule"/>
</dbReference>
<dbReference type="InterPro" id="IPR002547">
    <property type="entry name" value="tRNA-bd_dom"/>
</dbReference>
<comment type="subcellular location">
    <subcellularLocation>
        <location evidence="1 14">Cytoplasm</location>
    </subcellularLocation>
</comment>
<dbReference type="GO" id="GO:0004826">
    <property type="term" value="F:phenylalanine-tRNA ligase activity"/>
    <property type="evidence" value="ECO:0007669"/>
    <property type="project" value="UniProtKB-UniRule"/>
</dbReference>
<evidence type="ECO:0000313" key="18">
    <source>
        <dbReference type="EMBL" id="VEU72740.1"/>
    </source>
</evidence>
<dbReference type="SUPFAM" id="SSF50249">
    <property type="entry name" value="Nucleic acid-binding proteins"/>
    <property type="match status" value="1"/>
</dbReference>